<feature type="domain" description="Amidohydrolase-related" evidence="1">
    <location>
        <begin position="4"/>
        <end position="60"/>
    </location>
</feature>
<reference evidence="2 3" key="1">
    <citation type="journal article" date="2015" name="Genome Announc.">
        <title>Expanding the biotechnology potential of lactobacilli through comparative genomics of 213 strains and associated genera.</title>
        <authorList>
            <person name="Sun Z."/>
            <person name="Harris H.M."/>
            <person name="McCann A."/>
            <person name="Guo C."/>
            <person name="Argimon S."/>
            <person name="Zhang W."/>
            <person name="Yang X."/>
            <person name="Jeffery I.B."/>
            <person name="Cooney J.C."/>
            <person name="Kagawa T.F."/>
            <person name="Liu W."/>
            <person name="Song Y."/>
            <person name="Salvetti E."/>
            <person name="Wrobel A."/>
            <person name="Rasinkangas P."/>
            <person name="Parkhill J."/>
            <person name="Rea M.C."/>
            <person name="O'Sullivan O."/>
            <person name="Ritari J."/>
            <person name="Douillard F.P."/>
            <person name="Paul Ross R."/>
            <person name="Yang R."/>
            <person name="Briner A.E."/>
            <person name="Felis G.E."/>
            <person name="de Vos W.M."/>
            <person name="Barrangou R."/>
            <person name="Klaenhammer T.R."/>
            <person name="Caufield P.W."/>
            <person name="Cui Y."/>
            <person name="Zhang H."/>
            <person name="O'Toole P.W."/>
        </authorList>
    </citation>
    <scope>NUCLEOTIDE SEQUENCE [LARGE SCALE GENOMIC DNA]</scope>
    <source>
        <strain evidence="2 3">DSM 7090</strain>
    </source>
</reference>
<dbReference type="GO" id="GO:0016787">
    <property type="term" value="F:hydrolase activity"/>
    <property type="evidence" value="ECO:0007669"/>
    <property type="project" value="UniProtKB-KW"/>
</dbReference>
<evidence type="ECO:0000313" key="3">
    <source>
        <dbReference type="Proteomes" id="UP000051927"/>
    </source>
</evidence>
<dbReference type="InterPro" id="IPR011059">
    <property type="entry name" value="Metal-dep_hydrolase_composite"/>
</dbReference>
<proteinExistence type="predicted"/>
<name>A0ABR5PYQ7_9ACTN</name>
<sequence length="78" mass="8357">MTVDKAGISILDTIKAGTLNGAKMVHHEDEFGSLEKGKLADLLVVKGDVASNIYDLTPDNMEVIMKKAISLSGEHCEV</sequence>
<evidence type="ECO:0000259" key="1">
    <source>
        <dbReference type="Pfam" id="PF01979"/>
    </source>
</evidence>
<keyword evidence="2" id="KW-0378">Hydrolase</keyword>
<dbReference type="SUPFAM" id="SSF51338">
    <property type="entry name" value="Composite domain of metallo-dependent hydrolases"/>
    <property type="match status" value="1"/>
</dbReference>
<comment type="caution">
    <text evidence="2">The sequence shown here is derived from an EMBL/GenBank/DDBJ whole genome shotgun (WGS) entry which is preliminary data.</text>
</comment>
<organism evidence="2 3">
    <name type="scientific">Lancefieldella rimae</name>
    <dbReference type="NCBI Taxonomy" id="1383"/>
    <lineage>
        <taxon>Bacteria</taxon>
        <taxon>Bacillati</taxon>
        <taxon>Actinomycetota</taxon>
        <taxon>Coriobacteriia</taxon>
        <taxon>Coriobacteriales</taxon>
        <taxon>Atopobiaceae</taxon>
        <taxon>Lancefieldella</taxon>
    </lineage>
</organism>
<dbReference type="Gene3D" id="3.20.20.140">
    <property type="entry name" value="Metal-dependent hydrolases"/>
    <property type="match status" value="1"/>
</dbReference>
<dbReference type="InterPro" id="IPR006680">
    <property type="entry name" value="Amidohydro-rel"/>
</dbReference>
<dbReference type="EMBL" id="JQCP01000004">
    <property type="protein sequence ID" value="KRO01634.1"/>
    <property type="molecule type" value="Genomic_DNA"/>
</dbReference>
<dbReference type="Pfam" id="PF01979">
    <property type="entry name" value="Amidohydro_1"/>
    <property type="match status" value="1"/>
</dbReference>
<accession>A0ABR5PYQ7</accession>
<protein>
    <submittedName>
        <fullName evidence="2">Parathion hydrolase</fullName>
    </submittedName>
</protein>
<dbReference type="Gene3D" id="2.30.40.10">
    <property type="entry name" value="Urease, subunit C, domain 1"/>
    <property type="match status" value="1"/>
</dbReference>
<evidence type="ECO:0000313" key="2">
    <source>
        <dbReference type="EMBL" id="KRO01634.1"/>
    </source>
</evidence>
<dbReference type="Proteomes" id="UP000051927">
    <property type="component" value="Unassembled WGS sequence"/>
</dbReference>
<gene>
    <name evidence="2" type="ORF">IV60_GL001507</name>
</gene>
<keyword evidence="3" id="KW-1185">Reference proteome</keyword>